<evidence type="ECO:0000256" key="2">
    <source>
        <dbReference type="ARBA" id="ARBA00023125"/>
    </source>
</evidence>
<dbReference type="Proteomes" id="UP000199118">
    <property type="component" value="Unassembled WGS sequence"/>
</dbReference>
<evidence type="ECO:0000313" key="6">
    <source>
        <dbReference type="EMBL" id="SDW11250.1"/>
    </source>
</evidence>
<dbReference type="GO" id="GO:0003677">
    <property type="term" value="F:DNA binding"/>
    <property type="evidence" value="ECO:0007669"/>
    <property type="project" value="UniProtKB-KW"/>
</dbReference>
<dbReference type="AlphaFoldDB" id="A0A1H2QWK3"/>
<dbReference type="RefSeq" id="WP_092679246.1">
    <property type="nucleotide sequence ID" value="NZ_FNMZ01000001.1"/>
</dbReference>
<dbReference type="PANTHER" id="PTHR33204:SF36">
    <property type="entry name" value="TRANSCRIPTIONAL REGULATORY PROTEIN"/>
    <property type="match status" value="1"/>
</dbReference>
<dbReference type="Gene3D" id="1.10.10.10">
    <property type="entry name" value="Winged helix-like DNA-binding domain superfamily/Winged helix DNA-binding domain"/>
    <property type="match status" value="1"/>
</dbReference>
<dbReference type="PROSITE" id="PS51118">
    <property type="entry name" value="HTH_HXLR"/>
    <property type="match status" value="1"/>
</dbReference>
<feature type="domain" description="HTH hxlR-type" evidence="5">
    <location>
        <begin position="11"/>
        <end position="108"/>
    </location>
</feature>
<dbReference type="Pfam" id="PF01638">
    <property type="entry name" value="HxlR"/>
    <property type="match status" value="1"/>
</dbReference>
<reference evidence="6 7" key="1">
    <citation type="submission" date="2016-10" db="EMBL/GenBank/DDBJ databases">
        <authorList>
            <person name="de Groot N.N."/>
        </authorList>
    </citation>
    <scope>NUCLEOTIDE SEQUENCE [LARGE SCALE GENOMIC DNA]</scope>
    <source>
        <strain evidence="6 7">DSM 17890</strain>
    </source>
</reference>
<dbReference type="OrthoDB" id="9782219at2"/>
<dbReference type="InterPro" id="IPR036390">
    <property type="entry name" value="WH_DNA-bd_sf"/>
</dbReference>
<feature type="region of interest" description="Disordered" evidence="4">
    <location>
        <begin position="145"/>
        <end position="165"/>
    </location>
</feature>
<evidence type="ECO:0000256" key="4">
    <source>
        <dbReference type="SAM" id="MobiDB-lite"/>
    </source>
</evidence>
<dbReference type="STRING" id="356660.SAMN05444336_101163"/>
<gene>
    <name evidence="6" type="ORF">SAMN05444336_101163</name>
</gene>
<proteinExistence type="predicted"/>
<keyword evidence="1" id="KW-0805">Transcription regulation</keyword>
<sequence>MKWTELSDEACPVARSLSVVGDRWTLLILRDAFRGVRRFEKFQTNLGVTRHVLVERLRRLEANGILRREPYQERPLRHEYRLTEAGKELGPILVLLGEWGERRLPSENGVRLAHVFRDTGEPIEPTLADARSGRLIGPRDMLTRFASGEDVGGDGGDGAGEAEAG</sequence>
<dbReference type="PANTHER" id="PTHR33204">
    <property type="entry name" value="TRANSCRIPTIONAL REGULATOR, MARR FAMILY"/>
    <property type="match status" value="1"/>
</dbReference>
<dbReference type="EMBL" id="FNMZ01000001">
    <property type="protein sequence ID" value="SDW11250.1"/>
    <property type="molecule type" value="Genomic_DNA"/>
</dbReference>
<keyword evidence="2" id="KW-0238">DNA-binding</keyword>
<evidence type="ECO:0000256" key="1">
    <source>
        <dbReference type="ARBA" id="ARBA00023015"/>
    </source>
</evidence>
<evidence type="ECO:0000256" key="3">
    <source>
        <dbReference type="ARBA" id="ARBA00023163"/>
    </source>
</evidence>
<name>A0A1H2QWK3_9RHOB</name>
<organism evidence="6 7">
    <name type="scientific">Albimonas donghaensis</name>
    <dbReference type="NCBI Taxonomy" id="356660"/>
    <lineage>
        <taxon>Bacteria</taxon>
        <taxon>Pseudomonadati</taxon>
        <taxon>Pseudomonadota</taxon>
        <taxon>Alphaproteobacteria</taxon>
        <taxon>Rhodobacterales</taxon>
        <taxon>Paracoccaceae</taxon>
        <taxon>Albimonas</taxon>
    </lineage>
</organism>
<keyword evidence="3" id="KW-0804">Transcription</keyword>
<dbReference type="SUPFAM" id="SSF46785">
    <property type="entry name" value="Winged helix' DNA-binding domain"/>
    <property type="match status" value="1"/>
</dbReference>
<evidence type="ECO:0000313" key="7">
    <source>
        <dbReference type="Proteomes" id="UP000199118"/>
    </source>
</evidence>
<dbReference type="InterPro" id="IPR036388">
    <property type="entry name" value="WH-like_DNA-bd_sf"/>
</dbReference>
<dbReference type="InterPro" id="IPR002577">
    <property type="entry name" value="HTH_HxlR"/>
</dbReference>
<accession>A0A1H2QWK3</accession>
<evidence type="ECO:0000259" key="5">
    <source>
        <dbReference type="PROSITE" id="PS51118"/>
    </source>
</evidence>
<protein>
    <submittedName>
        <fullName evidence="6">Transcriptional regulator, HxlR family</fullName>
    </submittedName>
</protein>
<keyword evidence="7" id="KW-1185">Reference proteome</keyword>